<dbReference type="SUPFAM" id="SSF54506">
    <property type="entry name" value="Diaminopimelate epimerase-like"/>
    <property type="match status" value="1"/>
</dbReference>
<reference evidence="4 5" key="2">
    <citation type="journal article" date="2013" name="Genome Announc.">
        <title>Genome Sequence of Growth-Improving Paenibacillus mucilaginosus Strain KNP414.</title>
        <authorList>
            <person name="Lu J.J."/>
            <person name="Wang J.F."/>
            <person name="Hu X.F."/>
        </authorList>
    </citation>
    <scope>NUCLEOTIDE SEQUENCE [LARGE SCALE GENOMIC DNA]</scope>
    <source>
        <strain evidence="4 5">KNP414</strain>
    </source>
</reference>
<evidence type="ECO:0000313" key="5">
    <source>
        <dbReference type="Proteomes" id="UP000006620"/>
    </source>
</evidence>
<dbReference type="GO" id="GO:0005737">
    <property type="term" value="C:cytoplasm"/>
    <property type="evidence" value="ECO:0007669"/>
    <property type="project" value="TreeGrafter"/>
</dbReference>
<dbReference type="PANTHER" id="PTHR13774">
    <property type="entry name" value="PHENAZINE BIOSYNTHESIS PROTEIN"/>
    <property type="match status" value="1"/>
</dbReference>
<dbReference type="RefSeq" id="WP_013915672.1">
    <property type="nucleotide sequence ID" value="NC_015690.1"/>
</dbReference>
<organism evidence="4 5">
    <name type="scientific">Paenibacillus mucilaginosus (strain KNP414)</name>
    <dbReference type="NCBI Taxonomy" id="1036673"/>
    <lineage>
        <taxon>Bacteria</taxon>
        <taxon>Bacillati</taxon>
        <taxon>Bacillota</taxon>
        <taxon>Bacilli</taxon>
        <taxon>Bacillales</taxon>
        <taxon>Paenibacillaceae</taxon>
        <taxon>Paenibacillus</taxon>
    </lineage>
</organism>
<dbReference type="HOGENOM" id="CLU_048756_0_2_9"/>
<evidence type="ECO:0000256" key="3">
    <source>
        <dbReference type="PIRSR" id="PIRSR016184-1"/>
    </source>
</evidence>
<evidence type="ECO:0000256" key="1">
    <source>
        <dbReference type="ARBA" id="ARBA00008270"/>
    </source>
</evidence>
<protein>
    <recommendedName>
        <fullName evidence="6">Phenazine biosynthesis protein PhzF family</fullName>
    </recommendedName>
</protein>
<dbReference type="Proteomes" id="UP000006620">
    <property type="component" value="Chromosome"/>
</dbReference>
<name>F8FRF3_PAEMK</name>
<accession>F8FRF3</accession>
<comment type="similarity">
    <text evidence="1">Belongs to the PhzF family.</text>
</comment>
<proteinExistence type="inferred from homology"/>
<dbReference type="NCBIfam" id="TIGR00654">
    <property type="entry name" value="PhzF_family"/>
    <property type="match status" value="1"/>
</dbReference>
<dbReference type="PIRSF" id="PIRSF016184">
    <property type="entry name" value="PhzC_PhzF"/>
    <property type="match status" value="1"/>
</dbReference>
<reference evidence="5" key="1">
    <citation type="submission" date="2011-06" db="EMBL/GenBank/DDBJ databases">
        <title>Complete genome sequence of Paenibacillus mucilaginosus KNP414.</title>
        <authorList>
            <person name="Wang J."/>
            <person name="Hu S."/>
            <person name="Hu X."/>
            <person name="Zhang B."/>
            <person name="Dong D."/>
            <person name="Zhang S."/>
            <person name="Zhao K."/>
            <person name="Wu D."/>
        </authorList>
    </citation>
    <scope>NUCLEOTIDE SEQUENCE [LARGE SCALE GENOMIC DNA]</scope>
    <source>
        <strain evidence="5">KNP414</strain>
    </source>
</reference>
<dbReference type="GO" id="GO:0016853">
    <property type="term" value="F:isomerase activity"/>
    <property type="evidence" value="ECO:0007669"/>
    <property type="project" value="UniProtKB-KW"/>
</dbReference>
<evidence type="ECO:0000313" key="4">
    <source>
        <dbReference type="EMBL" id="AEI40510.1"/>
    </source>
</evidence>
<dbReference type="PATRIC" id="fig|1036673.3.peg.1745"/>
<feature type="active site" evidence="3">
    <location>
        <position position="48"/>
    </location>
</feature>
<dbReference type="Gene3D" id="3.10.310.10">
    <property type="entry name" value="Diaminopimelate Epimerase, Chain A, domain 1"/>
    <property type="match status" value="2"/>
</dbReference>
<gene>
    <name evidence="4" type="ordered locus">KNP414_01949</name>
</gene>
<dbReference type="EMBL" id="CP002869">
    <property type="protein sequence ID" value="AEI40510.1"/>
    <property type="molecule type" value="Genomic_DNA"/>
</dbReference>
<sequence length="302" mass="33601">MMKQIRVYHVDAFTQNPFEGNPAGVVPDASDLTLTQMQKIANELNLPETAFLLPPTDPKADFRVRYFTPQEEINFCGHATVASVWLLANEYGWAQRADHITLETNIGLIPVHWDQGETKVSKVTMTQISPQVKEAPFHDRLEIANLIGVDADQLDERFPIKLAYTGNWTLIVPVKTHQAIDLAQPKMDQLAMFNKKYSISNTHLFTFDAKQGFDLYTRDFAPAIGIPEDPVTGAANGALTGYLVLENIISKEKTHLTIGQGDALGRPGTLYVTIKTTETDMLIQVGGFAHVTLEGNLRLPER</sequence>
<dbReference type="AlphaFoldDB" id="F8FRF3"/>
<dbReference type="Pfam" id="PF02567">
    <property type="entry name" value="PhzC-PhzF"/>
    <property type="match status" value="1"/>
</dbReference>
<dbReference type="PANTHER" id="PTHR13774:SF39">
    <property type="entry name" value="BIOSYNTHESIS PROTEIN, PUTATIVE-RELATED"/>
    <property type="match status" value="1"/>
</dbReference>
<dbReference type="InterPro" id="IPR003719">
    <property type="entry name" value="Phenazine_PhzF-like"/>
</dbReference>
<evidence type="ECO:0000256" key="2">
    <source>
        <dbReference type="ARBA" id="ARBA00023235"/>
    </source>
</evidence>
<dbReference type="KEGG" id="pms:KNP414_01949"/>
<keyword evidence="2" id="KW-0413">Isomerase</keyword>
<evidence type="ECO:0008006" key="6">
    <source>
        <dbReference type="Google" id="ProtNLM"/>
    </source>
</evidence>